<feature type="active site" description="Proton donor/acceptor" evidence="2">
    <location>
        <position position="83"/>
    </location>
</feature>
<feature type="active site" description="Tele-phosphohistidine intermediate" evidence="2">
    <location>
        <position position="8"/>
    </location>
</feature>
<sequence>MRLYLIRHCEFVGQVEDRYSRIADFSLTEKGKEQAYMLGKQLQSVHLQAIFSSPLARAYETAAIIAQELTPPLPIMVIKDLQERNVYGILSGVKRSEATKLFQHVLKKLHLLRTVKALFPQTQHM</sequence>
<dbReference type="GO" id="GO:0043456">
    <property type="term" value="P:regulation of pentose-phosphate shunt"/>
    <property type="evidence" value="ECO:0007669"/>
    <property type="project" value="TreeGrafter"/>
</dbReference>
<reference evidence="4 5" key="1">
    <citation type="submission" date="2019-01" db="EMBL/GenBank/DDBJ databases">
        <title>Ktedonosporobacter rubrisoli SCAWS-G2.</title>
        <authorList>
            <person name="Huang Y."/>
            <person name="Yan B."/>
        </authorList>
    </citation>
    <scope>NUCLEOTIDE SEQUENCE [LARGE SCALE GENOMIC DNA]</scope>
    <source>
        <strain evidence="4 5">SCAWS-G2</strain>
    </source>
</reference>
<name>A0A4P6JKA8_KTERU</name>
<dbReference type="GO" id="GO:0045820">
    <property type="term" value="P:negative regulation of glycolytic process"/>
    <property type="evidence" value="ECO:0007669"/>
    <property type="project" value="TreeGrafter"/>
</dbReference>
<dbReference type="CDD" id="cd07067">
    <property type="entry name" value="HP_PGM_like"/>
    <property type="match status" value="1"/>
</dbReference>
<evidence type="ECO:0000256" key="3">
    <source>
        <dbReference type="PIRSR" id="PIRSR613078-2"/>
    </source>
</evidence>
<gene>
    <name evidence="4" type="ORF">EPA93_06025</name>
</gene>
<protein>
    <submittedName>
        <fullName evidence="4">Histidine phosphatase family protein</fullName>
    </submittedName>
</protein>
<accession>A0A4P6JKA8</accession>
<dbReference type="GO" id="GO:0004331">
    <property type="term" value="F:fructose-2,6-bisphosphate 2-phosphatase activity"/>
    <property type="evidence" value="ECO:0007669"/>
    <property type="project" value="TreeGrafter"/>
</dbReference>
<dbReference type="SUPFAM" id="SSF53254">
    <property type="entry name" value="Phosphoglycerate mutase-like"/>
    <property type="match status" value="1"/>
</dbReference>
<dbReference type="PANTHER" id="PTHR46517">
    <property type="entry name" value="FRUCTOSE-2,6-BISPHOSPHATASE TIGAR"/>
    <property type="match status" value="1"/>
</dbReference>
<dbReference type="InterPro" id="IPR029033">
    <property type="entry name" value="His_PPase_superfam"/>
</dbReference>
<dbReference type="InterPro" id="IPR013078">
    <property type="entry name" value="His_Pase_superF_clade-1"/>
</dbReference>
<dbReference type="AlphaFoldDB" id="A0A4P6JKA8"/>
<feature type="binding site" evidence="3">
    <location>
        <begin position="83"/>
        <end position="87"/>
    </location>
    <ligand>
        <name>substrate</name>
    </ligand>
</feature>
<dbReference type="Pfam" id="PF00300">
    <property type="entry name" value="His_Phos_1"/>
    <property type="match status" value="1"/>
</dbReference>
<dbReference type="GO" id="GO:0005829">
    <property type="term" value="C:cytosol"/>
    <property type="evidence" value="ECO:0007669"/>
    <property type="project" value="TreeGrafter"/>
</dbReference>
<dbReference type="KEGG" id="kbs:EPA93_06025"/>
<evidence type="ECO:0000313" key="5">
    <source>
        <dbReference type="Proteomes" id="UP000290365"/>
    </source>
</evidence>
<proteinExistence type="predicted"/>
<keyword evidence="1" id="KW-0378">Hydrolase</keyword>
<evidence type="ECO:0000256" key="2">
    <source>
        <dbReference type="PIRSR" id="PIRSR613078-1"/>
    </source>
</evidence>
<evidence type="ECO:0000256" key="1">
    <source>
        <dbReference type="ARBA" id="ARBA00022801"/>
    </source>
</evidence>
<dbReference type="InterPro" id="IPR051695">
    <property type="entry name" value="Phosphoglycerate_Mutase"/>
</dbReference>
<feature type="binding site" evidence="3">
    <location>
        <position position="57"/>
    </location>
    <ligand>
        <name>substrate</name>
    </ligand>
</feature>
<dbReference type="RefSeq" id="WP_129886182.1">
    <property type="nucleotide sequence ID" value="NZ_CP035758.1"/>
</dbReference>
<dbReference type="EMBL" id="CP035758">
    <property type="protein sequence ID" value="QBD75584.1"/>
    <property type="molecule type" value="Genomic_DNA"/>
</dbReference>
<keyword evidence="5" id="KW-1185">Reference proteome</keyword>
<organism evidence="4 5">
    <name type="scientific">Ktedonosporobacter rubrisoli</name>
    <dbReference type="NCBI Taxonomy" id="2509675"/>
    <lineage>
        <taxon>Bacteria</taxon>
        <taxon>Bacillati</taxon>
        <taxon>Chloroflexota</taxon>
        <taxon>Ktedonobacteria</taxon>
        <taxon>Ktedonobacterales</taxon>
        <taxon>Ktedonosporobacteraceae</taxon>
        <taxon>Ktedonosporobacter</taxon>
    </lineage>
</organism>
<dbReference type="OrthoDB" id="2388260at2"/>
<dbReference type="SMART" id="SM00855">
    <property type="entry name" value="PGAM"/>
    <property type="match status" value="1"/>
</dbReference>
<dbReference type="Gene3D" id="3.40.50.1240">
    <property type="entry name" value="Phosphoglycerate mutase-like"/>
    <property type="match status" value="1"/>
</dbReference>
<evidence type="ECO:0000313" key="4">
    <source>
        <dbReference type="EMBL" id="QBD75584.1"/>
    </source>
</evidence>
<dbReference type="PANTHER" id="PTHR46517:SF1">
    <property type="entry name" value="FRUCTOSE-2,6-BISPHOSPHATASE TIGAR"/>
    <property type="match status" value="1"/>
</dbReference>
<dbReference type="Proteomes" id="UP000290365">
    <property type="component" value="Chromosome"/>
</dbReference>